<organism evidence="2 3">
    <name type="scientific">Rhodococcus gannanensis</name>
    <dbReference type="NCBI Taxonomy" id="1960308"/>
    <lineage>
        <taxon>Bacteria</taxon>
        <taxon>Bacillati</taxon>
        <taxon>Actinomycetota</taxon>
        <taxon>Actinomycetes</taxon>
        <taxon>Mycobacteriales</taxon>
        <taxon>Nocardiaceae</taxon>
        <taxon>Rhodococcus</taxon>
    </lineage>
</organism>
<gene>
    <name evidence="2" type="ORF">ACFSJG_10735</name>
</gene>
<evidence type="ECO:0000313" key="3">
    <source>
        <dbReference type="Proteomes" id="UP001597286"/>
    </source>
</evidence>
<sequence>MTTTATRRDADASCADAVAAAGCDADAVAAVCAVDDDTARCAADVVLARRLADHHAQMVTRLDWLSAALVDAATDGDAAAAHSALRGWVRDELVPHAQEEERTLYPAAAELAEGALLIRSMIAEHGLIRATASAMSDASDPAVAGAYGRALFHIFDDHQWKENELILPLLVESASVSLVEVMSADECGCGHRDH</sequence>
<dbReference type="Pfam" id="PF01814">
    <property type="entry name" value="Hemerythrin"/>
    <property type="match status" value="1"/>
</dbReference>
<evidence type="ECO:0000313" key="2">
    <source>
        <dbReference type="EMBL" id="MFD1812692.1"/>
    </source>
</evidence>
<name>A0ABW4P2H8_9NOCA</name>
<dbReference type="RefSeq" id="WP_378485190.1">
    <property type="nucleotide sequence ID" value="NZ_JBHUFB010000009.1"/>
</dbReference>
<accession>A0ABW4P2H8</accession>
<dbReference type="InterPro" id="IPR012312">
    <property type="entry name" value="Hemerythrin-like"/>
</dbReference>
<protein>
    <submittedName>
        <fullName evidence="2">Hemerythrin domain-containing protein</fullName>
    </submittedName>
</protein>
<reference evidence="3" key="1">
    <citation type="journal article" date="2019" name="Int. J. Syst. Evol. Microbiol.">
        <title>The Global Catalogue of Microorganisms (GCM) 10K type strain sequencing project: providing services to taxonomists for standard genome sequencing and annotation.</title>
        <authorList>
            <consortium name="The Broad Institute Genomics Platform"/>
            <consortium name="The Broad Institute Genome Sequencing Center for Infectious Disease"/>
            <person name="Wu L."/>
            <person name="Ma J."/>
        </authorList>
    </citation>
    <scope>NUCLEOTIDE SEQUENCE [LARGE SCALE GENOMIC DNA]</scope>
    <source>
        <strain evidence="3">DT72</strain>
    </source>
</reference>
<dbReference type="Proteomes" id="UP001597286">
    <property type="component" value="Unassembled WGS sequence"/>
</dbReference>
<proteinExistence type="predicted"/>
<feature type="domain" description="Hemerythrin-like" evidence="1">
    <location>
        <begin position="49"/>
        <end position="170"/>
    </location>
</feature>
<dbReference type="EMBL" id="JBHUFB010000009">
    <property type="protein sequence ID" value="MFD1812692.1"/>
    <property type="molecule type" value="Genomic_DNA"/>
</dbReference>
<evidence type="ECO:0000259" key="1">
    <source>
        <dbReference type="Pfam" id="PF01814"/>
    </source>
</evidence>
<comment type="caution">
    <text evidence="2">The sequence shown here is derived from an EMBL/GenBank/DDBJ whole genome shotgun (WGS) entry which is preliminary data.</text>
</comment>
<keyword evidence="3" id="KW-1185">Reference proteome</keyword>
<dbReference type="Gene3D" id="1.20.120.520">
    <property type="entry name" value="nmb1532 protein domain like"/>
    <property type="match status" value="1"/>
</dbReference>